<keyword evidence="4" id="KW-1185">Reference proteome</keyword>
<evidence type="ECO:0000259" key="2">
    <source>
        <dbReference type="PROSITE" id="PS50234"/>
    </source>
</evidence>
<evidence type="ECO:0000313" key="4">
    <source>
        <dbReference type="Proteomes" id="UP000256379"/>
    </source>
</evidence>
<dbReference type="InterPro" id="IPR021908">
    <property type="entry name" value="YfbK_C"/>
</dbReference>
<dbReference type="Proteomes" id="UP000256379">
    <property type="component" value="Unassembled WGS sequence"/>
</dbReference>
<feature type="signal peptide" evidence="1">
    <location>
        <begin position="1"/>
        <end position="20"/>
    </location>
</feature>
<dbReference type="InterPro" id="IPR002035">
    <property type="entry name" value="VWF_A"/>
</dbReference>
<dbReference type="PROSITE" id="PS51257">
    <property type="entry name" value="PROKAR_LIPOPROTEIN"/>
    <property type="match status" value="1"/>
</dbReference>
<dbReference type="Gene3D" id="3.40.50.410">
    <property type="entry name" value="von Willebrand factor, type A domain"/>
    <property type="match status" value="1"/>
</dbReference>
<dbReference type="PROSITE" id="PS50234">
    <property type="entry name" value="VWFA"/>
    <property type="match status" value="1"/>
</dbReference>
<dbReference type="AlphaFoldDB" id="A0A3D8IK11"/>
<dbReference type="InterPro" id="IPR036465">
    <property type="entry name" value="vWFA_dom_sf"/>
</dbReference>
<sequence>MNTIKFFKQTSLLVCNVSLAFILVACGNTNNTDAKTDTPSTQEVATHDDILELDESNIHGVPGIIKEPLHEKTNNMDSNMRSYEKDSAVHMEYAKKMSRDSMYAKPNSIVRYTQAYTKNIDSEFVAKGEFNTNSFDNIEENIYKDAASMPLSTFSSDVDTASYAMVRKMLDSGTMPQKDMVRIEELINNFTYKYKSPSKDSEDAVRINTAFGTPFWDTSHRILRIGIKAKDIDYSKRKPSNLVFLIDTSGSMDSSDKLPLVQKSFNLLVENLNENDKVSIVTYAGNAGVALEPTNNKAKILNAINNLHASGGTHGSEGIETAYKLAQKHFIKGGNNRIILATDGDFNVGTTSQGALVDLIKQKAKGGVYLTILGFGYGNYKDSTLENLSNKGNGNYAYIDNILEAKKYLVEQIGATLFTVAKDVKIQVEFNPAKVKLYRLIGYENRILNNEDFNDDKKDAGEMGAGHNVTALYEIIPTDSSDFKGSVPKIDELKYSKNVANGKYSDEWATIKVRYKEPKNDNKSDEKSVLIEQAITDADFTKELDADTKFASAVASFGMLLRNSEHKGDTSYQKILKILSDKEMISDEYRGEFVGLVSKASRLSK</sequence>
<dbReference type="Pfam" id="PF13519">
    <property type="entry name" value="VWA_2"/>
    <property type="match status" value="1"/>
</dbReference>
<keyword evidence="1" id="KW-0732">Signal</keyword>
<proteinExistence type="predicted"/>
<dbReference type="PANTHER" id="PTHR10579">
    <property type="entry name" value="CALCIUM-ACTIVATED CHLORIDE CHANNEL REGULATOR"/>
    <property type="match status" value="1"/>
</dbReference>
<feature type="domain" description="VWFA" evidence="2">
    <location>
        <begin position="241"/>
        <end position="413"/>
    </location>
</feature>
<dbReference type="EMBL" id="NXLQ01000017">
    <property type="protein sequence ID" value="RDU64901.1"/>
    <property type="molecule type" value="Genomic_DNA"/>
</dbReference>
<protein>
    <recommendedName>
        <fullName evidence="2">VWFA domain-containing protein</fullName>
    </recommendedName>
</protein>
<gene>
    <name evidence="3" type="ORF">CQA53_07475</name>
</gene>
<comment type="caution">
    <text evidence="3">The sequence shown here is derived from an EMBL/GenBank/DDBJ whole genome shotgun (WGS) entry which is preliminary data.</text>
</comment>
<dbReference type="SUPFAM" id="SSF53300">
    <property type="entry name" value="vWA-like"/>
    <property type="match status" value="1"/>
</dbReference>
<dbReference type="Pfam" id="PF12034">
    <property type="entry name" value="YfbK_C"/>
    <property type="match status" value="1"/>
</dbReference>
<accession>A0A3D8IK11</accession>
<name>A0A3D8IK11_9HELI</name>
<dbReference type="OrthoDB" id="9805121at2"/>
<organism evidence="3 4">
    <name type="scientific">Helicobacter didelphidarum</name>
    <dbReference type="NCBI Taxonomy" id="2040648"/>
    <lineage>
        <taxon>Bacteria</taxon>
        <taxon>Pseudomonadati</taxon>
        <taxon>Campylobacterota</taxon>
        <taxon>Epsilonproteobacteria</taxon>
        <taxon>Campylobacterales</taxon>
        <taxon>Helicobacteraceae</taxon>
        <taxon>Helicobacter</taxon>
    </lineage>
</organism>
<evidence type="ECO:0000313" key="3">
    <source>
        <dbReference type="EMBL" id="RDU64901.1"/>
    </source>
</evidence>
<dbReference type="InterPro" id="IPR051266">
    <property type="entry name" value="CLCR"/>
</dbReference>
<dbReference type="Pfam" id="PF12450">
    <property type="entry name" value="vWF_A"/>
    <property type="match status" value="1"/>
</dbReference>
<dbReference type="CDD" id="cd01465">
    <property type="entry name" value="vWA_subgroup"/>
    <property type="match status" value="1"/>
</dbReference>
<dbReference type="RefSeq" id="WP_115543393.1">
    <property type="nucleotide sequence ID" value="NZ_NXLQ01000017.1"/>
</dbReference>
<dbReference type="InterPro" id="IPR022156">
    <property type="entry name" value="Uncharacterised_YfbK_N"/>
</dbReference>
<reference evidence="3 4" key="1">
    <citation type="submission" date="2018-04" db="EMBL/GenBank/DDBJ databases">
        <title>Novel Campyloabacter and Helicobacter Species and Strains.</title>
        <authorList>
            <person name="Mannion A.J."/>
            <person name="Shen Z."/>
            <person name="Fox J.G."/>
        </authorList>
    </citation>
    <scope>NUCLEOTIDE SEQUENCE [LARGE SCALE GENOMIC DNA]</scope>
    <source>
        <strain evidence="3 4">MIT 17-337</strain>
    </source>
</reference>
<dbReference type="SMART" id="SM00327">
    <property type="entry name" value="VWA"/>
    <property type="match status" value="1"/>
</dbReference>
<dbReference type="PANTHER" id="PTHR10579:SF43">
    <property type="entry name" value="ZINC FINGER (C3HC4-TYPE RING FINGER) FAMILY PROTEIN"/>
    <property type="match status" value="1"/>
</dbReference>
<evidence type="ECO:0000256" key="1">
    <source>
        <dbReference type="SAM" id="SignalP"/>
    </source>
</evidence>
<feature type="chain" id="PRO_5017625956" description="VWFA domain-containing protein" evidence="1">
    <location>
        <begin position="21"/>
        <end position="605"/>
    </location>
</feature>